<reference evidence="1" key="1">
    <citation type="journal article" date="2019" name="Environ. Microbiol.">
        <title>Fungal ecological strategies reflected in gene transcription - a case study of two litter decomposers.</title>
        <authorList>
            <person name="Barbi F."/>
            <person name="Kohler A."/>
            <person name="Barry K."/>
            <person name="Baskaran P."/>
            <person name="Daum C."/>
            <person name="Fauchery L."/>
            <person name="Ihrmark K."/>
            <person name="Kuo A."/>
            <person name="LaButti K."/>
            <person name="Lipzen A."/>
            <person name="Morin E."/>
            <person name="Grigoriev I.V."/>
            <person name="Henrissat B."/>
            <person name="Lindahl B."/>
            <person name="Martin F."/>
        </authorList>
    </citation>
    <scope>NUCLEOTIDE SEQUENCE</scope>
    <source>
        <strain evidence="1">JB14</strain>
    </source>
</reference>
<dbReference type="AlphaFoldDB" id="A0A6A4I725"/>
<dbReference type="Proteomes" id="UP000799118">
    <property type="component" value="Unassembled WGS sequence"/>
</dbReference>
<proteinExistence type="predicted"/>
<dbReference type="OrthoDB" id="194358at2759"/>
<sequence length="213" mass="23868">MIVLHDTNFAGSRLLRKPGNPLLDPKENDVGAGSHLGLQIMVQNRCHHQAEGSRVVMIRKEILAVGMPRGSSVLLEGMKSGEVYVKIPHSNKLVNFNEKEVNVSEKPPAAFVNAKNFSVALECGEYVIFELHYHVGGPRNTLEFHALEKLEFGDFITSASINQSVVSWYFEDYRTYGKEAFIASHYGEARAKMFSVGQNALVEMIMHGDDRRF</sequence>
<evidence type="ECO:0000313" key="2">
    <source>
        <dbReference type="Proteomes" id="UP000799118"/>
    </source>
</evidence>
<organism evidence="1 2">
    <name type="scientific">Gymnopus androsaceus JB14</name>
    <dbReference type="NCBI Taxonomy" id="1447944"/>
    <lineage>
        <taxon>Eukaryota</taxon>
        <taxon>Fungi</taxon>
        <taxon>Dikarya</taxon>
        <taxon>Basidiomycota</taxon>
        <taxon>Agaricomycotina</taxon>
        <taxon>Agaricomycetes</taxon>
        <taxon>Agaricomycetidae</taxon>
        <taxon>Agaricales</taxon>
        <taxon>Marasmiineae</taxon>
        <taxon>Omphalotaceae</taxon>
        <taxon>Gymnopus</taxon>
    </lineage>
</organism>
<name>A0A6A4I725_9AGAR</name>
<accession>A0A6A4I725</accession>
<gene>
    <name evidence="1" type="ORF">BT96DRAFT_935348</name>
</gene>
<dbReference type="EMBL" id="ML769413">
    <property type="protein sequence ID" value="KAE9404887.1"/>
    <property type="molecule type" value="Genomic_DNA"/>
</dbReference>
<protein>
    <submittedName>
        <fullName evidence="1">Uncharacterized protein</fullName>
    </submittedName>
</protein>
<keyword evidence="2" id="KW-1185">Reference proteome</keyword>
<evidence type="ECO:0000313" key="1">
    <source>
        <dbReference type="EMBL" id="KAE9404887.1"/>
    </source>
</evidence>